<reference evidence="2" key="1">
    <citation type="journal article" date="2019" name="Int. J. Syst. Evol. Microbiol.">
        <title>The Global Catalogue of Microorganisms (GCM) 10K type strain sequencing project: providing services to taxonomists for standard genome sequencing and annotation.</title>
        <authorList>
            <consortium name="The Broad Institute Genomics Platform"/>
            <consortium name="The Broad Institute Genome Sequencing Center for Infectious Disease"/>
            <person name="Wu L."/>
            <person name="Ma J."/>
        </authorList>
    </citation>
    <scope>NUCLEOTIDE SEQUENCE [LARGE SCALE GENOMIC DNA]</scope>
    <source>
        <strain evidence="2">JCM 16908</strain>
    </source>
</reference>
<evidence type="ECO:0000313" key="2">
    <source>
        <dbReference type="Proteomes" id="UP001500888"/>
    </source>
</evidence>
<protein>
    <submittedName>
        <fullName evidence="1">Uncharacterized protein</fullName>
    </submittedName>
</protein>
<comment type="caution">
    <text evidence="1">The sequence shown here is derived from an EMBL/GenBank/DDBJ whole genome shotgun (WGS) entry which is preliminary data.</text>
</comment>
<name>A0ABP7ITF8_9ACTN</name>
<sequence>MNIAWGETPSRRVAACSRPPLTFWWNVRAWSINDCMAVDSFGLMTGMEDQPDARARPVPRVTCGRAL</sequence>
<organism evidence="1 2">
    <name type="scientific">Sphaerisporangium flaviroseum</name>
    <dbReference type="NCBI Taxonomy" id="509199"/>
    <lineage>
        <taxon>Bacteria</taxon>
        <taxon>Bacillati</taxon>
        <taxon>Actinomycetota</taxon>
        <taxon>Actinomycetes</taxon>
        <taxon>Streptosporangiales</taxon>
        <taxon>Streptosporangiaceae</taxon>
        <taxon>Sphaerisporangium</taxon>
    </lineage>
</organism>
<evidence type="ECO:0000313" key="1">
    <source>
        <dbReference type="EMBL" id="GAA3826531.1"/>
    </source>
</evidence>
<accession>A0ABP7ITF8</accession>
<proteinExistence type="predicted"/>
<gene>
    <name evidence="1" type="ORF">GCM10022226_54090</name>
</gene>
<dbReference type="Proteomes" id="UP001500888">
    <property type="component" value="Unassembled WGS sequence"/>
</dbReference>
<keyword evidence="2" id="KW-1185">Reference proteome</keyword>
<dbReference type="EMBL" id="BAAAZR010000020">
    <property type="protein sequence ID" value="GAA3826531.1"/>
    <property type="molecule type" value="Genomic_DNA"/>
</dbReference>